<evidence type="ECO:0000256" key="8">
    <source>
        <dbReference type="ARBA" id="ARBA00023306"/>
    </source>
</evidence>
<name>A0AAF0JDF3_9BASI</name>
<proteinExistence type="inferred from homology"/>
<dbReference type="GO" id="GO:0051301">
    <property type="term" value="P:cell division"/>
    <property type="evidence" value="ECO:0007669"/>
    <property type="project" value="UniProtKB-KW"/>
</dbReference>
<dbReference type="GO" id="GO:0000444">
    <property type="term" value="C:MIS12/MIND type complex"/>
    <property type="evidence" value="ECO:0007669"/>
    <property type="project" value="TreeGrafter"/>
</dbReference>
<accession>A0AAF0JDF3</accession>
<comment type="subcellular location">
    <subcellularLocation>
        <location evidence="1">Chromosome</location>
        <location evidence="1">Centromere</location>
        <location evidence="1">Kinetochore</location>
    </subcellularLocation>
</comment>
<keyword evidence="9" id="KW-0137">Centromere</keyword>
<dbReference type="GO" id="GO:0000070">
    <property type="term" value="P:mitotic sister chromatid segregation"/>
    <property type="evidence" value="ECO:0007669"/>
    <property type="project" value="TreeGrafter"/>
</dbReference>
<gene>
    <name evidence="10" type="ORF">MCUN1_003762</name>
</gene>
<keyword evidence="11" id="KW-1185">Reference proteome</keyword>
<protein>
    <submittedName>
        <fullName evidence="10">Uncharacterized protein</fullName>
    </submittedName>
</protein>
<evidence type="ECO:0000256" key="9">
    <source>
        <dbReference type="ARBA" id="ARBA00023328"/>
    </source>
</evidence>
<evidence type="ECO:0000313" key="10">
    <source>
        <dbReference type="EMBL" id="WFD36871.1"/>
    </source>
</evidence>
<keyword evidence="4" id="KW-0132">Cell division</keyword>
<keyword evidence="5" id="KW-0498">Mitosis</keyword>
<comment type="similarity">
    <text evidence="2">Belongs to the mis12 family.</text>
</comment>
<dbReference type="GO" id="GO:0051382">
    <property type="term" value="P:kinetochore assembly"/>
    <property type="evidence" value="ECO:0007669"/>
    <property type="project" value="TreeGrafter"/>
</dbReference>
<organism evidence="10 11">
    <name type="scientific">Malassezia cuniculi</name>
    <dbReference type="NCBI Taxonomy" id="948313"/>
    <lineage>
        <taxon>Eukaryota</taxon>
        <taxon>Fungi</taxon>
        <taxon>Dikarya</taxon>
        <taxon>Basidiomycota</taxon>
        <taxon>Ustilaginomycotina</taxon>
        <taxon>Malasseziomycetes</taxon>
        <taxon>Malasseziales</taxon>
        <taxon>Malasseziaceae</taxon>
        <taxon>Malassezia</taxon>
    </lineage>
</organism>
<keyword evidence="7" id="KW-0175">Coiled coil</keyword>
<dbReference type="GO" id="GO:0005634">
    <property type="term" value="C:nucleus"/>
    <property type="evidence" value="ECO:0007669"/>
    <property type="project" value="InterPro"/>
</dbReference>
<evidence type="ECO:0000256" key="2">
    <source>
        <dbReference type="ARBA" id="ARBA00008643"/>
    </source>
</evidence>
<evidence type="ECO:0000256" key="7">
    <source>
        <dbReference type="ARBA" id="ARBA00023054"/>
    </source>
</evidence>
<dbReference type="Proteomes" id="UP001219933">
    <property type="component" value="Chromosome 5"/>
</dbReference>
<dbReference type="EMBL" id="CP119881">
    <property type="protein sequence ID" value="WFD36871.1"/>
    <property type="molecule type" value="Genomic_DNA"/>
</dbReference>
<evidence type="ECO:0000256" key="4">
    <source>
        <dbReference type="ARBA" id="ARBA00022618"/>
    </source>
</evidence>
<dbReference type="PANTHER" id="PTHR14527">
    <property type="entry name" value="PROTEIN MIS12 HOMOLOG"/>
    <property type="match status" value="1"/>
</dbReference>
<keyword evidence="3" id="KW-0158">Chromosome</keyword>
<keyword evidence="6" id="KW-0995">Kinetochore</keyword>
<dbReference type="Pfam" id="PF05859">
    <property type="entry name" value="Mis12"/>
    <property type="match status" value="1"/>
</dbReference>
<dbReference type="AlphaFoldDB" id="A0AAF0JDF3"/>
<evidence type="ECO:0000256" key="6">
    <source>
        <dbReference type="ARBA" id="ARBA00022838"/>
    </source>
</evidence>
<reference evidence="10" key="1">
    <citation type="submission" date="2023-03" db="EMBL/GenBank/DDBJ databases">
        <title>Mating type loci evolution in Malassezia.</title>
        <authorList>
            <person name="Coelho M.A."/>
        </authorList>
    </citation>
    <scope>NUCLEOTIDE SEQUENCE</scope>
    <source>
        <strain evidence="10">CBS 11721</strain>
    </source>
</reference>
<evidence type="ECO:0000256" key="3">
    <source>
        <dbReference type="ARBA" id="ARBA00022454"/>
    </source>
</evidence>
<evidence type="ECO:0000313" key="11">
    <source>
        <dbReference type="Proteomes" id="UP001219933"/>
    </source>
</evidence>
<sequence>MSDTESARQHLVLTEIFGVNPHVIVDALVVAANEHLYILGTKLEETIRADVASSPEADRRAEQGVHAILTLLENAIDHTLDTFELYCLRSIFVISDEQTKHITMEHHRGLDLRAKEEDTEGTTPPAAAEDSLRRQIMAARTVQHLLAQAERAAKARLARMRAVKTAFAFIVDGANEHLGGGDLEGITSTALAAGSATRANAHVLIDAVGPLISAKPLTQALCAPQELVDDVERPQWDKGRDEYLNWEANRIIASMKRSH</sequence>
<dbReference type="PANTHER" id="PTHR14527:SF2">
    <property type="entry name" value="PROTEIN MIS12 HOMOLOG"/>
    <property type="match status" value="1"/>
</dbReference>
<evidence type="ECO:0000256" key="1">
    <source>
        <dbReference type="ARBA" id="ARBA00004629"/>
    </source>
</evidence>
<evidence type="ECO:0000256" key="5">
    <source>
        <dbReference type="ARBA" id="ARBA00022776"/>
    </source>
</evidence>
<keyword evidence="8" id="KW-0131">Cell cycle</keyword>
<dbReference type="InterPro" id="IPR008685">
    <property type="entry name" value="Centromere_Mis12"/>
</dbReference>